<dbReference type="Proteomes" id="UP000268093">
    <property type="component" value="Unassembled WGS sequence"/>
</dbReference>
<keyword evidence="1" id="KW-1133">Transmembrane helix</keyword>
<keyword evidence="1" id="KW-0472">Membrane</keyword>
<evidence type="ECO:0000313" key="2">
    <source>
        <dbReference type="EMBL" id="RUP48144.1"/>
    </source>
</evidence>
<keyword evidence="1" id="KW-0812">Transmembrane</keyword>
<organism evidence="2 3">
    <name type="scientific">Jimgerdemannia flammicorona</name>
    <dbReference type="NCBI Taxonomy" id="994334"/>
    <lineage>
        <taxon>Eukaryota</taxon>
        <taxon>Fungi</taxon>
        <taxon>Fungi incertae sedis</taxon>
        <taxon>Mucoromycota</taxon>
        <taxon>Mucoromycotina</taxon>
        <taxon>Endogonomycetes</taxon>
        <taxon>Endogonales</taxon>
        <taxon>Endogonaceae</taxon>
        <taxon>Jimgerdemannia</taxon>
    </lineage>
</organism>
<gene>
    <name evidence="2" type="ORF">BC936DRAFT_144910</name>
</gene>
<protein>
    <submittedName>
        <fullName evidence="2">Uncharacterized protein</fullName>
    </submittedName>
</protein>
<dbReference type="AlphaFoldDB" id="A0A433DBD7"/>
<sequence>MPDTYHFKFVNNTPEPWAFCIWQKYPVDPAYQVKTLVWNKRDVPSTGEGNLYFDIKYSAIVGDVNDPDIHGVWQVSQSKDTVVGDEWTVDLDALNDQVLDKAPSSAPPGHIIINNNSGQFANIGIGMDGSPAVIVPNVQGGANEDFNIHPTYYVGLTQNVVNGVSIDSVTFTSPQKVTFSNGNNACQVTATQSSQGNLTVAITYSHENITTRNQLRRLKGIDFEPFTFAVALSIIGLTAAAIWRIIKSRNFEMNLSLAGVTVKASGKSNNDNGAEFDVITEDELHVTQVKDIILATLYETTTIPDEKVKISVERQRIKGQVKP</sequence>
<keyword evidence="3" id="KW-1185">Reference proteome</keyword>
<comment type="caution">
    <text evidence="2">The sequence shown here is derived from an EMBL/GenBank/DDBJ whole genome shotgun (WGS) entry which is preliminary data.</text>
</comment>
<name>A0A433DBD7_9FUNG</name>
<dbReference type="EMBL" id="RBNI01003665">
    <property type="protein sequence ID" value="RUP48144.1"/>
    <property type="molecule type" value="Genomic_DNA"/>
</dbReference>
<accession>A0A433DBD7</accession>
<evidence type="ECO:0000313" key="3">
    <source>
        <dbReference type="Proteomes" id="UP000268093"/>
    </source>
</evidence>
<evidence type="ECO:0000256" key="1">
    <source>
        <dbReference type="SAM" id="Phobius"/>
    </source>
</evidence>
<feature type="transmembrane region" description="Helical" evidence="1">
    <location>
        <begin position="226"/>
        <end position="246"/>
    </location>
</feature>
<proteinExistence type="predicted"/>
<reference evidence="2 3" key="1">
    <citation type="journal article" date="2018" name="New Phytol.">
        <title>Phylogenomics of Endogonaceae and evolution of mycorrhizas within Mucoromycota.</title>
        <authorList>
            <person name="Chang Y."/>
            <person name="Desiro A."/>
            <person name="Na H."/>
            <person name="Sandor L."/>
            <person name="Lipzen A."/>
            <person name="Clum A."/>
            <person name="Barry K."/>
            <person name="Grigoriev I.V."/>
            <person name="Martin F.M."/>
            <person name="Stajich J.E."/>
            <person name="Smith M.E."/>
            <person name="Bonito G."/>
            <person name="Spatafora J.W."/>
        </authorList>
    </citation>
    <scope>NUCLEOTIDE SEQUENCE [LARGE SCALE GENOMIC DNA]</scope>
    <source>
        <strain evidence="2 3">GMNB39</strain>
    </source>
</reference>